<protein>
    <recommendedName>
        <fullName evidence="8">Major facilitator superfamily (MFS) profile domain-containing protein</fullName>
    </recommendedName>
</protein>
<dbReference type="Proteomes" id="UP000176725">
    <property type="component" value="Unassembled WGS sequence"/>
</dbReference>
<dbReference type="Pfam" id="PF07690">
    <property type="entry name" value="MFS_1"/>
    <property type="match status" value="1"/>
</dbReference>
<keyword evidence="2" id="KW-0813">Transport</keyword>
<organism evidence="9 10">
    <name type="scientific">Candidatus Woesebacteria bacterium RIFCSPLOWO2_01_FULL_39_25</name>
    <dbReference type="NCBI Taxonomy" id="1802521"/>
    <lineage>
        <taxon>Bacteria</taxon>
        <taxon>Candidatus Woeseibacteriota</taxon>
    </lineage>
</organism>
<evidence type="ECO:0000256" key="2">
    <source>
        <dbReference type="ARBA" id="ARBA00022448"/>
    </source>
</evidence>
<evidence type="ECO:0000256" key="3">
    <source>
        <dbReference type="ARBA" id="ARBA00022475"/>
    </source>
</evidence>
<dbReference type="InterPro" id="IPR011701">
    <property type="entry name" value="MFS"/>
</dbReference>
<dbReference type="AlphaFoldDB" id="A0A1F8BLY4"/>
<keyword evidence="5 7" id="KW-1133">Transmembrane helix</keyword>
<comment type="caution">
    <text evidence="9">The sequence shown here is derived from an EMBL/GenBank/DDBJ whole genome shotgun (WGS) entry which is preliminary data.</text>
</comment>
<dbReference type="SUPFAM" id="SSF103473">
    <property type="entry name" value="MFS general substrate transporter"/>
    <property type="match status" value="1"/>
</dbReference>
<dbReference type="STRING" id="1802521.A2893_05370"/>
<feature type="transmembrane region" description="Helical" evidence="7">
    <location>
        <begin position="321"/>
        <end position="341"/>
    </location>
</feature>
<feature type="domain" description="Major facilitator superfamily (MFS) profile" evidence="8">
    <location>
        <begin position="226"/>
        <end position="415"/>
    </location>
</feature>
<evidence type="ECO:0000256" key="5">
    <source>
        <dbReference type="ARBA" id="ARBA00022989"/>
    </source>
</evidence>
<keyword evidence="4 7" id="KW-0812">Transmembrane</keyword>
<feature type="transmembrane region" description="Helical" evidence="7">
    <location>
        <begin position="362"/>
        <end position="380"/>
    </location>
</feature>
<feature type="transmembrane region" description="Helical" evidence="7">
    <location>
        <begin position="46"/>
        <end position="67"/>
    </location>
</feature>
<feature type="transmembrane region" description="Helical" evidence="7">
    <location>
        <begin position="260"/>
        <end position="284"/>
    </location>
</feature>
<comment type="subcellular location">
    <subcellularLocation>
        <location evidence="1">Cell membrane</location>
        <topology evidence="1">Multi-pass membrane protein</topology>
    </subcellularLocation>
</comment>
<feature type="transmembrane region" description="Helical" evidence="7">
    <location>
        <begin position="141"/>
        <end position="164"/>
    </location>
</feature>
<keyword evidence="3" id="KW-1003">Cell membrane</keyword>
<proteinExistence type="predicted"/>
<feature type="transmembrane region" description="Helical" evidence="7">
    <location>
        <begin position="386"/>
        <end position="404"/>
    </location>
</feature>
<evidence type="ECO:0000313" key="9">
    <source>
        <dbReference type="EMBL" id="OGM65053.1"/>
    </source>
</evidence>
<accession>A0A1F8BLY4</accession>
<name>A0A1F8BLY4_9BACT</name>
<gene>
    <name evidence="9" type="ORF">A2893_05370</name>
</gene>
<dbReference type="PANTHER" id="PTHR43266">
    <property type="entry name" value="MACROLIDE-EFFLUX PROTEIN"/>
    <property type="match status" value="1"/>
</dbReference>
<dbReference type="Gene3D" id="1.20.1250.20">
    <property type="entry name" value="MFS general substrate transporter like domains"/>
    <property type="match status" value="1"/>
</dbReference>
<feature type="transmembrane region" description="Helical" evidence="7">
    <location>
        <begin position="229"/>
        <end position="254"/>
    </location>
</feature>
<feature type="transmembrane region" description="Helical" evidence="7">
    <location>
        <begin position="103"/>
        <end position="120"/>
    </location>
</feature>
<feature type="transmembrane region" description="Helical" evidence="7">
    <location>
        <begin position="296"/>
        <end position="315"/>
    </location>
</feature>
<dbReference type="InterPro" id="IPR036259">
    <property type="entry name" value="MFS_trans_sf"/>
</dbReference>
<dbReference type="GO" id="GO:0005886">
    <property type="term" value="C:plasma membrane"/>
    <property type="evidence" value="ECO:0007669"/>
    <property type="project" value="UniProtKB-SubCell"/>
</dbReference>
<evidence type="ECO:0000259" key="8">
    <source>
        <dbReference type="PROSITE" id="PS50850"/>
    </source>
</evidence>
<evidence type="ECO:0000256" key="7">
    <source>
        <dbReference type="SAM" id="Phobius"/>
    </source>
</evidence>
<dbReference type="EMBL" id="MGHH01000007">
    <property type="protein sequence ID" value="OGM65053.1"/>
    <property type="molecule type" value="Genomic_DNA"/>
</dbReference>
<keyword evidence="6 7" id="KW-0472">Membrane</keyword>
<dbReference type="PROSITE" id="PS50850">
    <property type="entry name" value="MFS"/>
    <property type="match status" value="1"/>
</dbReference>
<evidence type="ECO:0000256" key="1">
    <source>
        <dbReference type="ARBA" id="ARBA00004651"/>
    </source>
</evidence>
<evidence type="ECO:0000313" key="10">
    <source>
        <dbReference type="Proteomes" id="UP000176725"/>
    </source>
</evidence>
<feature type="transmembrane region" description="Helical" evidence="7">
    <location>
        <begin position="170"/>
        <end position="193"/>
    </location>
</feature>
<sequence length="415" mass="46264">MITEYAGLFSNRKFLYLWTSQILSQLTIQIMNFTLLILLFDRTGSTIATSFLWISYALPAIFIGPFAAASIDVTDKRKVLIITNFLQSLLIFLYALVQHTSVFLLYGIAILYSLLNQFYVPAELSSLPTLIKKEFLSQANGLFFITQQAALIIGFGIASPFYTYLGFKNTLLICSMLLLLASVSTVFLPRMIVIERQTKLLEKNLLAFVKKILEGYELIRENRNVLAPFLLLMSLQIALAIAVVNAPVIATAIFGIPINLIGLFLIVPAGVGSAIGAFIIPRLLRKNVRKIKLIQNFLFVLSLVLFTLIFILPNFPQPQRLVIGMITLILSGISFVGVFIPSQTFLQEKTPGGFRGRVFGNYWFLVTIATVFPVIFSGTITELFGIKILLFILAIGLASLFVFIRNRGEAFLSSI</sequence>
<dbReference type="PANTHER" id="PTHR43266:SF2">
    <property type="entry name" value="MAJOR FACILITATOR SUPERFAMILY (MFS) PROFILE DOMAIN-CONTAINING PROTEIN"/>
    <property type="match status" value="1"/>
</dbReference>
<feature type="transmembrane region" description="Helical" evidence="7">
    <location>
        <begin position="15"/>
        <end position="40"/>
    </location>
</feature>
<feature type="transmembrane region" description="Helical" evidence="7">
    <location>
        <begin position="79"/>
        <end position="97"/>
    </location>
</feature>
<reference evidence="9 10" key="1">
    <citation type="journal article" date="2016" name="Nat. Commun.">
        <title>Thousands of microbial genomes shed light on interconnected biogeochemical processes in an aquifer system.</title>
        <authorList>
            <person name="Anantharaman K."/>
            <person name="Brown C.T."/>
            <person name="Hug L.A."/>
            <person name="Sharon I."/>
            <person name="Castelle C.J."/>
            <person name="Probst A.J."/>
            <person name="Thomas B.C."/>
            <person name="Singh A."/>
            <person name="Wilkins M.J."/>
            <person name="Karaoz U."/>
            <person name="Brodie E.L."/>
            <person name="Williams K.H."/>
            <person name="Hubbard S.S."/>
            <person name="Banfield J.F."/>
        </authorList>
    </citation>
    <scope>NUCLEOTIDE SEQUENCE [LARGE SCALE GENOMIC DNA]</scope>
</reference>
<dbReference type="CDD" id="cd06173">
    <property type="entry name" value="MFS_MefA_like"/>
    <property type="match status" value="1"/>
</dbReference>
<dbReference type="InterPro" id="IPR020846">
    <property type="entry name" value="MFS_dom"/>
</dbReference>
<evidence type="ECO:0000256" key="4">
    <source>
        <dbReference type="ARBA" id="ARBA00022692"/>
    </source>
</evidence>
<evidence type="ECO:0000256" key="6">
    <source>
        <dbReference type="ARBA" id="ARBA00023136"/>
    </source>
</evidence>
<dbReference type="GO" id="GO:0022857">
    <property type="term" value="F:transmembrane transporter activity"/>
    <property type="evidence" value="ECO:0007669"/>
    <property type="project" value="InterPro"/>
</dbReference>